<keyword evidence="2" id="KW-1185">Reference proteome</keyword>
<name>A0A1Y6K697_9CHLR</name>
<dbReference type="Proteomes" id="UP000195514">
    <property type="component" value="Chromosome I"/>
</dbReference>
<organism evidence="1 2">
    <name type="scientific">Candidatus Brevifilum fermentans</name>
    <dbReference type="NCBI Taxonomy" id="1986204"/>
    <lineage>
        <taxon>Bacteria</taxon>
        <taxon>Bacillati</taxon>
        <taxon>Chloroflexota</taxon>
        <taxon>Anaerolineae</taxon>
        <taxon>Anaerolineales</taxon>
        <taxon>Anaerolineaceae</taxon>
        <taxon>Candidatus Brevifilum</taxon>
    </lineage>
</organism>
<evidence type="ECO:0000313" key="2">
    <source>
        <dbReference type="Proteomes" id="UP000195514"/>
    </source>
</evidence>
<accession>A0A1Y6K697</accession>
<reference evidence="2" key="1">
    <citation type="submission" date="2017-05" db="EMBL/GenBank/DDBJ databases">
        <authorList>
            <person name="Kirkegaard R."/>
            <person name="Mcilroy J S."/>
        </authorList>
    </citation>
    <scope>NUCLEOTIDE SEQUENCE [LARGE SCALE GENOMIC DNA]</scope>
</reference>
<sequence>MPADFPDIGWIARIQPGNTQFPTLDGQQGVDMLGEGGFAAPVFAQNNEPLSLFNMEGNPVDGAIVTPFVFV</sequence>
<dbReference type="AlphaFoldDB" id="A0A1Y6K697"/>
<dbReference type="KEGG" id="abat:CFX1CAM_2097"/>
<evidence type="ECO:0000313" key="1">
    <source>
        <dbReference type="EMBL" id="SMX55163.1"/>
    </source>
</evidence>
<protein>
    <submittedName>
        <fullName evidence="1">Uncharacterized protein</fullName>
    </submittedName>
</protein>
<dbReference type="EMBL" id="LT859958">
    <property type="protein sequence ID" value="SMX55163.1"/>
    <property type="molecule type" value="Genomic_DNA"/>
</dbReference>
<gene>
    <name evidence="1" type="ORF">CFX1CAM_2097</name>
</gene>
<proteinExistence type="predicted"/>